<comment type="similarity">
    <text evidence="2">Belongs to the MipA/OmpV family.</text>
</comment>
<dbReference type="PANTHER" id="PTHR38776:SF1">
    <property type="entry name" value="MLTA-INTERACTING PROTEIN-RELATED"/>
    <property type="match status" value="1"/>
</dbReference>
<comment type="caution">
    <text evidence="6">The sequence shown here is derived from an EMBL/GenBank/DDBJ whole genome shotgun (WGS) entry which is preliminary data.</text>
</comment>
<keyword evidence="4" id="KW-0472">Membrane</keyword>
<proteinExistence type="inferred from homology"/>
<evidence type="ECO:0000256" key="3">
    <source>
        <dbReference type="ARBA" id="ARBA00022729"/>
    </source>
</evidence>
<evidence type="ECO:0000256" key="4">
    <source>
        <dbReference type="ARBA" id="ARBA00023136"/>
    </source>
</evidence>
<protein>
    <submittedName>
        <fullName evidence="6">MipA/OmpV family protein</fullName>
    </submittedName>
</protein>
<evidence type="ECO:0000313" key="7">
    <source>
        <dbReference type="Proteomes" id="UP000297258"/>
    </source>
</evidence>
<dbReference type="OrthoDB" id="8562138at2"/>
<comment type="subcellular location">
    <subcellularLocation>
        <location evidence="1">Cell outer membrane</location>
    </subcellularLocation>
</comment>
<dbReference type="EMBL" id="SPUM01000003">
    <property type="protein sequence ID" value="TFW36037.1"/>
    <property type="molecule type" value="Genomic_DNA"/>
</dbReference>
<dbReference type="AlphaFoldDB" id="A0A4Y9T5H1"/>
<dbReference type="InterPro" id="IPR010583">
    <property type="entry name" value="MipA"/>
</dbReference>
<name>A0A4Y9T5H1_9BURK</name>
<dbReference type="Proteomes" id="UP000297258">
    <property type="component" value="Unassembled WGS sequence"/>
</dbReference>
<keyword evidence="5" id="KW-0998">Cell outer membrane</keyword>
<evidence type="ECO:0000313" key="6">
    <source>
        <dbReference type="EMBL" id="TFW36037.1"/>
    </source>
</evidence>
<accession>A0A4Y9T5H1</accession>
<dbReference type="PANTHER" id="PTHR38776">
    <property type="entry name" value="MLTA-INTERACTING PROTEIN-RELATED"/>
    <property type="match status" value="1"/>
</dbReference>
<dbReference type="GO" id="GO:0009279">
    <property type="term" value="C:cell outer membrane"/>
    <property type="evidence" value="ECO:0007669"/>
    <property type="project" value="UniProtKB-SubCell"/>
</dbReference>
<evidence type="ECO:0000256" key="1">
    <source>
        <dbReference type="ARBA" id="ARBA00004442"/>
    </source>
</evidence>
<gene>
    <name evidence="6" type="ORF">E4O92_00590</name>
</gene>
<sequence>MRREFLPRAKIALLPAPTMSLRLALLPLLLAPVAACAGPAATDMLVDFLAIPASAGLGAIQRIDRAPYRGAKVGQDLVPLYMYEGRHVYLHATRVGYKFSDIPEHGLEVFLDYRYEGYPTAHRPKVLGGMASRDAGTQAGAAYRGRTQFGNFDAEILHDANNLSHGTEWRLSYSFDLHEGRWHFRPIWTVARRSANLNNFYYGVRPTEAAPARPAYMPGSGTDWTSALYGYYEVSRRWRLLGGVGVTYMSDRVRASPLVDDRPQVGALVGAAYDFGSHKPYSEPGQPLAVRLYAGRATECNFLPALALQCGSTRTGDDTRIAGVDFGRALVERVNGWPLDFYAYAGVLMHDERGLQADGLQLNAQIKAYYYGLPWDRYVRTRIGFGAGFSLAQRVPLAEVRDQARRDRDTSRLLNYLDPTLDVNLGDLVGRKGLKDTVLGIGISHRSGIFGSSQLLGNINGGSNYLYGFIETKL</sequence>
<keyword evidence="7" id="KW-1185">Reference proteome</keyword>
<evidence type="ECO:0000256" key="2">
    <source>
        <dbReference type="ARBA" id="ARBA00005722"/>
    </source>
</evidence>
<keyword evidence="3" id="KW-0732">Signal</keyword>
<dbReference type="Pfam" id="PF06629">
    <property type="entry name" value="MipA"/>
    <property type="match status" value="1"/>
</dbReference>
<evidence type="ECO:0000256" key="5">
    <source>
        <dbReference type="ARBA" id="ARBA00023237"/>
    </source>
</evidence>
<reference evidence="6 7" key="1">
    <citation type="submission" date="2019-03" db="EMBL/GenBank/DDBJ databases">
        <title>Draft genome of Massilia hortus sp. nov., a novel bacterial species of the Oxalobacteraceae family.</title>
        <authorList>
            <person name="Peta V."/>
            <person name="Raths R."/>
            <person name="Bucking H."/>
        </authorList>
    </citation>
    <scope>NUCLEOTIDE SEQUENCE [LARGE SCALE GENOMIC DNA]</scope>
    <source>
        <strain evidence="6 7">ONC3</strain>
    </source>
</reference>
<organism evidence="6 7">
    <name type="scientific">Massilia horti</name>
    <dbReference type="NCBI Taxonomy" id="2562153"/>
    <lineage>
        <taxon>Bacteria</taxon>
        <taxon>Pseudomonadati</taxon>
        <taxon>Pseudomonadota</taxon>
        <taxon>Betaproteobacteria</taxon>
        <taxon>Burkholderiales</taxon>
        <taxon>Oxalobacteraceae</taxon>
        <taxon>Telluria group</taxon>
        <taxon>Massilia</taxon>
    </lineage>
</organism>